<organism evidence="1 2">
    <name type="scientific">Georgenia halotolerans</name>
    <dbReference type="NCBI Taxonomy" id="3028317"/>
    <lineage>
        <taxon>Bacteria</taxon>
        <taxon>Bacillati</taxon>
        <taxon>Actinomycetota</taxon>
        <taxon>Actinomycetes</taxon>
        <taxon>Micrococcales</taxon>
        <taxon>Bogoriellaceae</taxon>
        <taxon>Georgenia</taxon>
    </lineage>
</organism>
<accession>A0ABT5U1Z7</accession>
<evidence type="ECO:0000313" key="2">
    <source>
        <dbReference type="Proteomes" id="UP001165561"/>
    </source>
</evidence>
<evidence type="ECO:0000313" key="1">
    <source>
        <dbReference type="EMBL" id="MDD9207519.1"/>
    </source>
</evidence>
<reference evidence="1" key="1">
    <citation type="submission" date="2023-02" db="EMBL/GenBank/DDBJ databases">
        <title>Georgenia sp.10Sc9-8, isolated from a soil sample collected from the Taklamakan desert.</title>
        <authorList>
            <person name="Liu S."/>
        </authorList>
    </citation>
    <scope>NUCLEOTIDE SEQUENCE</scope>
    <source>
        <strain evidence="1">10Sc9-8</strain>
    </source>
</reference>
<protein>
    <submittedName>
        <fullName evidence="1">DUF1801 domain-containing protein</fullName>
    </submittedName>
</protein>
<name>A0ABT5U1Z7_9MICO</name>
<comment type="caution">
    <text evidence="1">The sequence shown here is derived from an EMBL/GenBank/DDBJ whole genome shotgun (WGS) entry which is preliminary data.</text>
</comment>
<dbReference type="EMBL" id="JARACI010001118">
    <property type="protein sequence ID" value="MDD9207519.1"/>
    <property type="molecule type" value="Genomic_DNA"/>
</dbReference>
<dbReference type="SUPFAM" id="SSF159888">
    <property type="entry name" value="YdhG-like"/>
    <property type="match status" value="1"/>
</dbReference>
<sequence length="114" mass="12315">MSTASDEADVLAKIELMVEPDRSIAERIHAVVTSNAPDLSPKLWYGQPAYARKGKVLCFFRSGHDDGEPYSTLGFTPEADLDDASGLWPTSYAVSRLSDTAVEAITALVRRAVG</sequence>
<keyword evidence="2" id="KW-1185">Reference proteome</keyword>
<dbReference type="Gene3D" id="3.90.1150.200">
    <property type="match status" value="1"/>
</dbReference>
<dbReference type="Proteomes" id="UP001165561">
    <property type="component" value="Unassembled WGS sequence"/>
</dbReference>
<proteinExistence type="predicted"/>
<gene>
    <name evidence="1" type="ORF">PU560_13755</name>
</gene>